<evidence type="ECO:0000313" key="1">
    <source>
        <dbReference type="EMBL" id="AYW94090.1"/>
    </source>
</evidence>
<gene>
    <name evidence="1" type="ORF">EGX47_00855</name>
</gene>
<dbReference type="EMBL" id="CP033713">
    <property type="protein sequence ID" value="AYW94090.1"/>
    <property type="molecule type" value="Genomic_DNA"/>
</dbReference>
<organism evidence="1 2">
    <name type="scientific">Yersinia pseudotuberculosis</name>
    <dbReference type="NCBI Taxonomy" id="633"/>
    <lineage>
        <taxon>Bacteria</taxon>
        <taxon>Pseudomonadati</taxon>
        <taxon>Pseudomonadota</taxon>
        <taxon>Gammaproteobacteria</taxon>
        <taxon>Enterobacterales</taxon>
        <taxon>Yersiniaceae</taxon>
        <taxon>Yersinia</taxon>
    </lineage>
</organism>
<reference evidence="1" key="1">
    <citation type="submission" date="2018-11" db="EMBL/GenBank/DDBJ databases">
        <title>FDA dAtabase for Regulatory Grade micrObial Sequences (FDA-ARGOS): Supporting development and validation of Infectious Disease Dx tests.</title>
        <authorList>
            <person name="Bliska J."/>
            <person name="Cleland M.-M."/>
            <person name="Tallon L."/>
            <person name="Sadzewicz L."/>
            <person name="Zhao X."/>
            <person name="Vavikolanu K."/>
            <person name="Mehta A."/>
            <person name="Aluvathingal J."/>
            <person name="Nadendla S."/>
            <person name="Yan Y."/>
            <person name="Sichtig H."/>
        </authorList>
    </citation>
    <scope>NUCLEOTIDE SEQUENCE [LARGE SCALE GENOMIC DNA]</scope>
    <source>
        <strain evidence="1">FDAARGOS_581</strain>
    </source>
</reference>
<evidence type="ECO:0000313" key="2">
    <source>
        <dbReference type="Proteomes" id="UP000268669"/>
    </source>
</evidence>
<keyword evidence="2" id="KW-1185">Reference proteome</keyword>
<protein>
    <submittedName>
        <fullName evidence="1">Type VI secretion protein</fullName>
    </submittedName>
</protein>
<accession>A0ABN5RBY5</accession>
<name>A0ABN5RBY5_YERPU</name>
<proteinExistence type="predicted"/>
<sequence length="45" mass="5265">MAVLFRIPDRTRGTWKRVLSRDDLDPDEPRVVAVRDNTLILRSSK</sequence>
<dbReference type="Proteomes" id="UP000268669">
    <property type="component" value="Chromosome"/>
</dbReference>